<protein>
    <submittedName>
        <fullName evidence="1">Uncharacterized protein</fullName>
    </submittedName>
</protein>
<proteinExistence type="predicted"/>
<name>A0ACB9M6W8_9MYRT</name>
<organism evidence="1 2">
    <name type="scientific">Melastoma candidum</name>
    <dbReference type="NCBI Taxonomy" id="119954"/>
    <lineage>
        <taxon>Eukaryota</taxon>
        <taxon>Viridiplantae</taxon>
        <taxon>Streptophyta</taxon>
        <taxon>Embryophyta</taxon>
        <taxon>Tracheophyta</taxon>
        <taxon>Spermatophyta</taxon>
        <taxon>Magnoliopsida</taxon>
        <taxon>eudicotyledons</taxon>
        <taxon>Gunneridae</taxon>
        <taxon>Pentapetalae</taxon>
        <taxon>rosids</taxon>
        <taxon>malvids</taxon>
        <taxon>Myrtales</taxon>
        <taxon>Melastomataceae</taxon>
        <taxon>Melastomatoideae</taxon>
        <taxon>Melastomateae</taxon>
        <taxon>Melastoma</taxon>
    </lineage>
</organism>
<reference evidence="2" key="1">
    <citation type="journal article" date="2023" name="Front. Plant Sci.">
        <title>Chromosomal-level genome assembly of Melastoma candidum provides insights into trichome evolution.</title>
        <authorList>
            <person name="Zhong Y."/>
            <person name="Wu W."/>
            <person name="Sun C."/>
            <person name="Zou P."/>
            <person name="Liu Y."/>
            <person name="Dai S."/>
            <person name="Zhou R."/>
        </authorList>
    </citation>
    <scope>NUCLEOTIDE SEQUENCE [LARGE SCALE GENOMIC DNA]</scope>
</reference>
<keyword evidence="2" id="KW-1185">Reference proteome</keyword>
<evidence type="ECO:0000313" key="2">
    <source>
        <dbReference type="Proteomes" id="UP001057402"/>
    </source>
</evidence>
<accession>A0ACB9M6W8</accession>
<comment type="caution">
    <text evidence="1">The sequence shown here is derived from an EMBL/GenBank/DDBJ whole genome shotgun (WGS) entry which is preliminary data.</text>
</comment>
<dbReference type="EMBL" id="CM042889">
    <property type="protein sequence ID" value="KAI4318425.1"/>
    <property type="molecule type" value="Genomic_DNA"/>
</dbReference>
<gene>
    <name evidence="1" type="ORF">MLD38_032129</name>
</gene>
<dbReference type="Proteomes" id="UP001057402">
    <property type="component" value="Chromosome 10"/>
</dbReference>
<evidence type="ECO:0000313" key="1">
    <source>
        <dbReference type="EMBL" id="KAI4318425.1"/>
    </source>
</evidence>
<sequence>MYAEDRVSPKSAGELSWEDWIDLVALAVTEPILFYDDNVLYQDELANNGFPVNCQSESHAKLLVSSPAILA</sequence>